<evidence type="ECO:0000256" key="8">
    <source>
        <dbReference type="ARBA" id="ARBA00022838"/>
    </source>
</evidence>
<keyword evidence="7" id="KW-0963">Cytoplasm</keyword>
<keyword evidence="11" id="KW-0137">Centromere</keyword>
<evidence type="ECO:0000256" key="5">
    <source>
        <dbReference type="ARBA" id="ARBA00016329"/>
    </source>
</evidence>
<gene>
    <name evidence="14" type="ORF">FIBSPDRAFT_1044074</name>
</gene>
<evidence type="ECO:0000256" key="1">
    <source>
        <dbReference type="ARBA" id="ARBA00004123"/>
    </source>
</evidence>
<dbReference type="AlphaFoldDB" id="A0A166K4Y6"/>
<evidence type="ECO:0000256" key="2">
    <source>
        <dbReference type="ARBA" id="ARBA00004186"/>
    </source>
</evidence>
<comment type="similarity">
    <text evidence="4">Belongs to the DASH complex SPC19 family.</text>
</comment>
<reference evidence="14 15" key="1">
    <citation type="journal article" date="2016" name="Mol. Biol. Evol.">
        <title>Comparative Genomics of Early-Diverging Mushroom-Forming Fungi Provides Insights into the Origins of Lignocellulose Decay Capabilities.</title>
        <authorList>
            <person name="Nagy L.G."/>
            <person name="Riley R."/>
            <person name="Tritt A."/>
            <person name="Adam C."/>
            <person name="Daum C."/>
            <person name="Floudas D."/>
            <person name="Sun H."/>
            <person name="Yadav J.S."/>
            <person name="Pangilinan J."/>
            <person name="Larsson K.H."/>
            <person name="Matsuura K."/>
            <person name="Barry K."/>
            <person name="Labutti K."/>
            <person name="Kuo R."/>
            <person name="Ohm R.A."/>
            <person name="Bhattacharya S.S."/>
            <person name="Shirouzu T."/>
            <person name="Yoshinaga Y."/>
            <person name="Martin F.M."/>
            <person name="Grigoriev I.V."/>
            <person name="Hibbett D.S."/>
        </authorList>
    </citation>
    <scope>NUCLEOTIDE SEQUENCE [LARGE SCALE GENOMIC DNA]</scope>
    <source>
        <strain evidence="14 15">CBS 109695</strain>
    </source>
</reference>
<proteinExistence type="inferred from homology"/>
<evidence type="ECO:0000256" key="10">
    <source>
        <dbReference type="ARBA" id="ARBA00023242"/>
    </source>
</evidence>
<evidence type="ECO:0000256" key="4">
    <source>
        <dbReference type="ARBA" id="ARBA00008952"/>
    </source>
</evidence>
<dbReference type="EMBL" id="KV417546">
    <property type="protein sequence ID" value="KZP21533.1"/>
    <property type="molecule type" value="Genomic_DNA"/>
</dbReference>
<keyword evidence="15" id="KW-1185">Reference proteome</keyword>
<evidence type="ECO:0000256" key="7">
    <source>
        <dbReference type="ARBA" id="ARBA00022490"/>
    </source>
</evidence>
<dbReference type="STRING" id="436010.A0A166K4Y6"/>
<dbReference type="OrthoDB" id="3361333at2759"/>
<evidence type="ECO:0000313" key="15">
    <source>
        <dbReference type="Proteomes" id="UP000076532"/>
    </source>
</evidence>
<name>A0A166K4Y6_9AGAM</name>
<evidence type="ECO:0000256" key="13">
    <source>
        <dbReference type="SAM" id="Coils"/>
    </source>
</evidence>
<sequence>MSRLSTMPRPRDSIFVGGAEQYRGDVNAMCPPNLRECVMAMEDCCEEAHEAQQLLRNGTFDLPRMTKVLSSQKVFLLIDEGTVNQYQADLTDEIEPQINELLERADKGLKAMNRKEGLMQTKVDAAEVAQSRPARAASGTWASNKLDARRLQMLATQRERLEEEMETLEADVKKLELKAMKS</sequence>
<keyword evidence="9" id="KW-0206">Cytoskeleton</keyword>
<dbReference type="PANTHER" id="PTHR28262:SF1">
    <property type="entry name" value="DASH COMPLEX SUBUNIT SPC19"/>
    <property type="match status" value="1"/>
</dbReference>
<accession>A0A166K4Y6</accession>
<comment type="subcellular location">
    <subcellularLocation>
        <location evidence="3">Chromosome</location>
        <location evidence="3">Centromere</location>
        <location evidence="3">Kinetochore</location>
    </subcellularLocation>
    <subcellularLocation>
        <location evidence="2">Cytoplasm</location>
        <location evidence="2">Cytoskeleton</location>
        <location evidence="2">Spindle</location>
    </subcellularLocation>
    <subcellularLocation>
        <location evidence="1">Nucleus</location>
    </subcellularLocation>
</comment>
<evidence type="ECO:0000313" key="14">
    <source>
        <dbReference type="EMBL" id="KZP21533.1"/>
    </source>
</evidence>
<dbReference type="PANTHER" id="PTHR28262">
    <property type="entry name" value="DASH COMPLEX SUBUNIT SPC19"/>
    <property type="match status" value="1"/>
</dbReference>
<feature type="coiled-coil region" evidence="13">
    <location>
        <begin position="144"/>
        <end position="178"/>
    </location>
</feature>
<evidence type="ECO:0000256" key="12">
    <source>
        <dbReference type="ARBA" id="ARBA00032583"/>
    </source>
</evidence>
<dbReference type="Proteomes" id="UP000076532">
    <property type="component" value="Unassembled WGS sequence"/>
</dbReference>
<evidence type="ECO:0000256" key="9">
    <source>
        <dbReference type="ARBA" id="ARBA00023212"/>
    </source>
</evidence>
<evidence type="ECO:0000256" key="6">
    <source>
        <dbReference type="ARBA" id="ARBA00022454"/>
    </source>
</evidence>
<evidence type="ECO:0000256" key="11">
    <source>
        <dbReference type="ARBA" id="ARBA00023328"/>
    </source>
</evidence>
<dbReference type="InterPro" id="IPR013251">
    <property type="entry name" value="DASH_Spc19"/>
</dbReference>
<keyword evidence="8" id="KW-0995">Kinetochore</keyword>
<keyword evidence="13" id="KW-0175">Coiled coil</keyword>
<dbReference type="GO" id="GO:0042729">
    <property type="term" value="C:DASH complex"/>
    <property type="evidence" value="ECO:0007669"/>
    <property type="project" value="InterPro"/>
</dbReference>
<organism evidence="14 15">
    <name type="scientific">Athelia psychrophila</name>
    <dbReference type="NCBI Taxonomy" id="1759441"/>
    <lineage>
        <taxon>Eukaryota</taxon>
        <taxon>Fungi</taxon>
        <taxon>Dikarya</taxon>
        <taxon>Basidiomycota</taxon>
        <taxon>Agaricomycotina</taxon>
        <taxon>Agaricomycetes</taxon>
        <taxon>Agaricomycetidae</taxon>
        <taxon>Atheliales</taxon>
        <taxon>Atheliaceae</taxon>
        <taxon>Athelia</taxon>
    </lineage>
</organism>
<protein>
    <recommendedName>
        <fullName evidence="5">DASH complex subunit SPC19</fullName>
    </recommendedName>
    <alternativeName>
        <fullName evidence="12">Outer kinetochore protein SPC19</fullName>
    </alternativeName>
</protein>
<evidence type="ECO:0000256" key="3">
    <source>
        <dbReference type="ARBA" id="ARBA00004629"/>
    </source>
</evidence>
<dbReference type="GO" id="GO:0005876">
    <property type="term" value="C:spindle microtubule"/>
    <property type="evidence" value="ECO:0007669"/>
    <property type="project" value="InterPro"/>
</dbReference>
<dbReference type="Pfam" id="PF08287">
    <property type="entry name" value="DASH_Spc19"/>
    <property type="match status" value="1"/>
</dbReference>
<dbReference type="GO" id="GO:0008608">
    <property type="term" value="P:attachment of spindle microtubules to kinetochore"/>
    <property type="evidence" value="ECO:0007669"/>
    <property type="project" value="InterPro"/>
</dbReference>
<keyword evidence="10" id="KW-0539">Nucleus</keyword>
<keyword evidence="6" id="KW-0158">Chromosome</keyword>